<dbReference type="AlphaFoldDB" id="A0A2P5WYQ5"/>
<reference evidence="2 3" key="1">
    <citation type="submission" date="2015-01" db="EMBL/GenBank/DDBJ databases">
        <title>Genome of allotetraploid Gossypium barbadense reveals genomic plasticity and fiber elongation in cotton evolution.</title>
        <authorList>
            <person name="Chen X."/>
            <person name="Liu X."/>
            <person name="Zhao B."/>
            <person name="Zheng H."/>
            <person name="Hu Y."/>
            <person name="Lu G."/>
            <person name="Yang C."/>
            <person name="Chen J."/>
            <person name="Shan C."/>
            <person name="Zhang L."/>
            <person name="Zhou Y."/>
            <person name="Wang L."/>
            <person name="Guo W."/>
            <person name="Bai Y."/>
            <person name="Ruan J."/>
            <person name="Shangguan X."/>
            <person name="Mao Y."/>
            <person name="Jiang J."/>
            <person name="Zhu Y."/>
            <person name="Lei J."/>
            <person name="Kang H."/>
            <person name="Chen S."/>
            <person name="He X."/>
            <person name="Wang R."/>
            <person name="Wang Y."/>
            <person name="Chen J."/>
            <person name="Wang L."/>
            <person name="Yu S."/>
            <person name="Wang B."/>
            <person name="Wei J."/>
            <person name="Song S."/>
            <person name="Lu X."/>
            <person name="Gao Z."/>
            <person name="Gu W."/>
            <person name="Deng X."/>
            <person name="Ma D."/>
            <person name="Wang S."/>
            <person name="Liang W."/>
            <person name="Fang L."/>
            <person name="Cai C."/>
            <person name="Zhu X."/>
            <person name="Zhou B."/>
            <person name="Zhang Y."/>
            <person name="Chen Z."/>
            <person name="Xu S."/>
            <person name="Zhu R."/>
            <person name="Wang S."/>
            <person name="Zhang T."/>
            <person name="Zhao G."/>
        </authorList>
    </citation>
    <scope>NUCLEOTIDE SEQUENCE [LARGE SCALE GENOMIC DNA]</scope>
    <source>
        <strain evidence="3">cv. Xinhai21</strain>
        <tissue evidence="2">Leaf</tissue>
    </source>
</reference>
<evidence type="ECO:0000313" key="2">
    <source>
        <dbReference type="EMBL" id="PPR96215.1"/>
    </source>
</evidence>
<evidence type="ECO:0000259" key="1">
    <source>
        <dbReference type="Pfam" id="PF14111"/>
    </source>
</evidence>
<proteinExistence type="predicted"/>
<accession>A0A2P5WYQ5</accession>
<dbReference type="EMBL" id="KZ666098">
    <property type="protein sequence ID" value="PPR96215.1"/>
    <property type="molecule type" value="Genomic_DNA"/>
</dbReference>
<feature type="domain" description="DUF4283" evidence="1">
    <location>
        <begin position="115"/>
        <end position="152"/>
    </location>
</feature>
<name>A0A2P5WYQ5_GOSBA</name>
<dbReference type="Proteomes" id="UP000239757">
    <property type="component" value="Unassembled WGS sequence"/>
</dbReference>
<dbReference type="OrthoDB" id="994333at2759"/>
<dbReference type="Pfam" id="PF14111">
    <property type="entry name" value="DUF4283"/>
    <property type="match status" value="1"/>
</dbReference>
<dbReference type="PANTHER" id="PTHR31286">
    <property type="entry name" value="GLYCINE-RICH CELL WALL STRUCTURAL PROTEIN 1.8-LIKE"/>
    <property type="match status" value="1"/>
</dbReference>
<protein>
    <recommendedName>
        <fullName evidence="1">DUF4283 domain-containing protein</fullName>
    </recommendedName>
</protein>
<dbReference type="PANTHER" id="PTHR31286:SF173">
    <property type="entry name" value="DUF4283 DOMAIN-CONTAINING PROTEIN"/>
    <property type="match status" value="1"/>
</dbReference>
<dbReference type="InterPro" id="IPR040256">
    <property type="entry name" value="At4g02000-like"/>
</dbReference>
<sequence length="547" mass="61301">MSTSSNIEDNNECSTDSRNTRKVRFKDKGVDSVEMSIDRPLLCHGKICYCVNPLSLRRNQGKMAEHFTKFPAVAFSDRVQQYLLKGYENHDTGEGLESMATLKTVSTYGCGEWVFFRIKFQRKEDYERVLTQGPWILFGQYLMVQMWTLDFNSFQLFPSVAMAWIRLPGLPGFLNNKKILGEIGRLIGKVAKLDFNTDNRLRGRRYGHVKELYSFSSDDKDFTGVNEGSKVVESALGVTAENTTEFGPWMVIERRPPRNLNENCKTAAKNPISDEGEGNVLGADFSGVKFKKGNFLKRWSVGSKKVKESVDELGCGSMSGFKKQAEFLGVMPIVVALSYEAGAVLGLIGSSGAKTGKGAAWKQTNDANVVVPSLSGPDGDKHLVDLGVSSPIEKTIVADVNNRQFKATLVPQHTRIMMENYKTRPNVLEDFHLKATSHFKPTFEGPIEMGLTLSSKVLDPMKYSVMGFRLKNARVFWESTTIRKIKFLNKTIKDHGKRFKVVKNNKVSLFDSMNSMVELIILKLKSSIIKAIVVPDSKQQSVWTDSI</sequence>
<gene>
    <name evidence="2" type="ORF">GOBAR_AA24457</name>
</gene>
<evidence type="ECO:0000313" key="3">
    <source>
        <dbReference type="Proteomes" id="UP000239757"/>
    </source>
</evidence>
<organism evidence="2 3">
    <name type="scientific">Gossypium barbadense</name>
    <name type="common">Sea Island cotton</name>
    <name type="synonym">Hibiscus barbadensis</name>
    <dbReference type="NCBI Taxonomy" id="3634"/>
    <lineage>
        <taxon>Eukaryota</taxon>
        <taxon>Viridiplantae</taxon>
        <taxon>Streptophyta</taxon>
        <taxon>Embryophyta</taxon>
        <taxon>Tracheophyta</taxon>
        <taxon>Spermatophyta</taxon>
        <taxon>Magnoliopsida</taxon>
        <taxon>eudicotyledons</taxon>
        <taxon>Gunneridae</taxon>
        <taxon>Pentapetalae</taxon>
        <taxon>rosids</taxon>
        <taxon>malvids</taxon>
        <taxon>Malvales</taxon>
        <taxon>Malvaceae</taxon>
        <taxon>Malvoideae</taxon>
        <taxon>Gossypium</taxon>
    </lineage>
</organism>
<dbReference type="InterPro" id="IPR025558">
    <property type="entry name" value="DUF4283"/>
</dbReference>